<evidence type="ECO:0000256" key="1">
    <source>
        <dbReference type="ARBA" id="ARBA00005901"/>
    </source>
</evidence>
<evidence type="ECO:0000313" key="4">
    <source>
        <dbReference type="EMBL" id="KAJ9562449.1"/>
    </source>
</evidence>
<dbReference type="Gene3D" id="3.30.2320.30">
    <property type="entry name" value="ATP synthase, E subunit, C-terminal"/>
    <property type="match status" value="1"/>
</dbReference>
<name>A0AA38TLX2_9ASTR</name>
<dbReference type="SUPFAM" id="SSF160527">
    <property type="entry name" value="V-type ATPase subunit E-like"/>
    <property type="match status" value="1"/>
</dbReference>
<dbReference type="InterPro" id="IPR002842">
    <property type="entry name" value="ATPase_V1_Esu"/>
</dbReference>
<feature type="non-terminal residue" evidence="4">
    <location>
        <position position="1"/>
    </location>
</feature>
<comment type="similarity">
    <text evidence="1">Belongs to the V-ATPase E subunit family.</text>
</comment>
<dbReference type="Proteomes" id="UP001172457">
    <property type="component" value="Chromosome 2"/>
</dbReference>
<dbReference type="AlphaFoldDB" id="A0AA38TLX2"/>
<proteinExistence type="inferred from homology"/>
<dbReference type="Pfam" id="PF01991">
    <property type="entry name" value="vATP-synt_E"/>
    <property type="match status" value="1"/>
</dbReference>
<comment type="caution">
    <text evidence="4">The sequence shown here is derived from an EMBL/GenBank/DDBJ whole genome shotgun (WGS) entry which is preliminary data.</text>
</comment>
<reference evidence="4" key="1">
    <citation type="submission" date="2023-03" db="EMBL/GenBank/DDBJ databases">
        <title>Chromosome-scale reference genome and RAD-based genetic map of yellow starthistle (Centaurea solstitialis) reveal putative structural variation and QTLs associated with invader traits.</title>
        <authorList>
            <person name="Reatini B."/>
            <person name="Cang F.A."/>
            <person name="Jiang Q."/>
            <person name="Mckibben M.T.W."/>
            <person name="Barker M.S."/>
            <person name="Rieseberg L.H."/>
            <person name="Dlugosch K.M."/>
        </authorList>
    </citation>
    <scope>NUCLEOTIDE SEQUENCE</scope>
    <source>
        <strain evidence="4">CAN-66</strain>
        <tissue evidence="4">Leaf</tissue>
    </source>
</reference>
<dbReference type="Gene3D" id="6.10.250.1620">
    <property type="match status" value="1"/>
</dbReference>
<dbReference type="PANTHER" id="PTHR45715">
    <property type="entry name" value="ATPASE H+-TRANSPORTING V1 SUBUNIT E1A-RELATED"/>
    <property type="match status" value="1"/>
</dbReference>
<dbReference type="HAMAP" id="MF_00311">
    <property type="entry name" value="ATP_synth_E_arch"/>
    <property type="match status" value="1"/>
</dbReference>
<keyword evidence="3" id="KW-0406">Ion transport</keyword>
<evidence type="ECO:0000256" key="3">
    <source>
        <dbReference type="ARBA" id="ARBA00023065"/>
    </source>
</evidence>
<organism evidence="4 5">
    <name type="scientific">Centaurea solstitialis</name>
    <name type="common">yellow star-thistle</name>
    <dbReference type="NCBI Taxonomy" id="347529"/>
    <lineage>
        <taxon>Eukaryota</taxon>
        <taxon>Viridiplantae</taxon>
        <taxon>Streptophyta</taxon>
        <taxon>Embryophyta</taxon>
        <taxon>Tracheophyta</taxon>
        <taxon>Spermatophyta</taxon>
        <taxon>Magnoliopsida</taxon>
        <taxon>eudicotyledons</taxon>
        <taxon>Gunneridae</taxon>
        <taxon>Pentapetalae</taxon>
        <taxon>asterids</taxon>
        <taxon>campanulids</taxon>
        <taxon>Asterales</taxon>
        <taxon>Asteraceae</taxon>
        <taxon>Carduoideae</taxon>
        <taxon>Cardueae</taxon>
        <taxon>Centaureinae</taxon>
        <taxon>Centaurea</taxon>
    </lineage>
</organism>
<dbReference type="GO" id="GO:0033178">
    <property type="term" value="C:proton-transporting two-sector ATPase complex, catalytic domain"/>
    <property type="evidence" value="ECO:0007669"/>
    <property type="project" value="InterPro"/>
</dbReference>
<gene>
    <name evidence="4" type="ORF">OSB04_007609</name>
</gene>
<evidence type="ECO:0000256" key="2">
    <source>
        <dbReference type="ARBA" id="ARBA00022448"/>
    </source>
</evidence>
<sequence length="224" mass="25684">MNDADVSKQIQQMVAFIRQEAEEKANEISVSAEEEFNIHKMQMVDTDKKKIKQEYERKTKQVEIKKKIEYSMQLNASRIKVLQAQDDVVVAMKESARKELLNVASNRRTYKDLIHNLIVQGLLRLREPSLMLRCREIDVSVVESVIEEAKKTYASKAKVSGPRIDIDKREYLPAPPINSDPHRPSCCGGIVLASQDGKIVFENTLDARLDVIYRNKLPTVWISN</sequence>
<dbReference type="EMBL" id="JARYMX010000002">
    <property type="protein sequence ID" value="KAJ9562449.1"/>
    <property type="molecule type" value="Genomic_DNA"/>
</dbReference>
<keyword evidence="2" id="KW-0813">Transport</keyword>
<dbReference type="InterPro" id="IPR038495">
    <property type="entry name" value="ATPase_E_C"/>
</dbReference>
<protein>
    <submittedName>
        <fullName evidence="4">Uncharacterized protein</fullName>
    </submittedName>
</protein>
<dbReference type="GO" id="GO:0046961">
    <property type="term" value="F:proton-transporting ATPase activity, rotational mechanism"/>
    <property type="evidence" value="ECO:0007669"/>
    <property type="project" value="InterPro"/>
</dbReference>
<accession>A0AA38TLX2</accession>
<evidence type="ECO:0000313" key="5">
    <source>
        <dbReference type="Proteomes" id="UP001172457"/>
    </source>
</evidence>
<keyword evidence="5" id="KW-1185">Reference proteome</keyword>